<reference evidence="1" key="1">
    <citation type="submission" date="2024-05" db="EMBL/GenBank/DDBJ databases">
        <title>30 novel species of actinomycetes from the DSMZ collection.</title>
        <authorList>
            <person name="Nouioui I."/>
        </authorList>
    </citation>
    <scope>NUCLEOTIDE SEQUENCE</scope>
    <source>
        <strain evidence="1">DSM 41014</strain>
    </source>
</reference>
<accession>A0ABU2UI80</accession>
<evidence type="ECO:0000313" key="1">
    <source>
        <dbReference type="EMBL" id="MDT0472968.1"/>
    </source>
</evidence>
<dbReference type="EMBL" id="JAVRFF010000012">
    <property type="protein sequence ID" value="MDT0472968.1"/>
    <property type="molecule type" value="Genomic_DNA"/>
</dbReference>
<dbReference type="RefSeq" id="WP_311635042.1">
    <property type="nucleotide sequence ID" value="NZ_JAVRFF010000012.1"/>
</dbReference>
<proteinExistence type="predicted"/>
<organism evidence="1 2">
    <name type="scientific">Streptomyces hintoniae</name>
    <dbReference type="NCBI Taxonomy" id="3075521"/>
    <lineage>
        <taxon>Bacteria</taxon>
        <taxon>Bacillati</taxon>
        <taxon>Actinomycetota</taxon>
        <taxon>Actinomycetes</taxon>
        <taxon>Kitasatosporales</taxon>
        <taxon>Streptomycetaceae</taxon>
        <taxon>Streptomyces</taxon>
    </lineage>
</organism>
<evidence type="ECO:0000313" key="2">
    <source>
        <dbReference type="Proteomes" id="UP001180489"/>
    </source>
</evidence>
<name>A0ABU2UI80_9ACTN</name>
<keyword evidence="2" id="KW-1185">Reference proteome</keyword>
<comment type="caution">
    <text evidence="1">The sequence shown here is derived from an EMBL/GenBank/DDBJ whole genome shotgun (WGS) entry which is preliminary data.</text>
</comment>
<protein>
    <submittedName>
        <fullName evidence="1">Uncharacterized protein</fullName>
    </submittedName>
</protein>
<gene>
    <name evidence="1" type="ORF">RM863_12625</name>
</gene>
<dbReference type="Proteomes" id="UP001180489">
    <property type="component" value="Unassembled WGS sequence"/>
</dbReference>
<sequence length="226" mass="24944">MSETPMTPEQGIAIAELIGEARPATSALLVELAQSVKDRREHEHPTWEDLYCLNLVSWAGERIGPVLRRLLDTAAEAERLRSERSDREDGLSAAVGYTRGLAWSDLVGIAASNTTLLVQAERDVRRLRARVAELEAAPTTVYRAEHPDSGITLGHYGTEAAARAHCEATERRSWGPGHTLVFDWIEDDEDRVAELVVTAGQNEESTTGYIVTALELDFEYDEAADE</sequence>